<feature type="transmembrane region" description="Helical" evidence="5">
    <location>
        <begin position="199"/>
        <end position="219"/>
    </location>
</feature>
<feature type="transmembrane region" description="Helical" evidence="5">
    <location>
        <begin position="6"/>
        <end position="27"/>
    </location>
</feature>
<accession>A0A9D2UT85</accession>
<dbReference type="PANTHER" id="PTHR10361:SF24">
    <property type="entry name" value="P3 PROTEIN"/>
    <property type="match status" value="1"/>
</dbReference>
<sequence length="295" mass="32922">MDSGFFSLFLPITLAIMMMGLGLELTFKDFIKVLRYPKVIFIALFSQLVILTSLAFLICLVLNLPPLLAVGLMLLSASPGGPTANLFSYLYKGDVALNITLTAFNTVISLFTLPFIINLSLHYFLADQSSVSLPPEKIIQVFLITIIPVMIGMLVRARLPQLSISAHHTMRLLSVSFLCILFTFAIFRERFNLVEYFTSVGTATVLLCFSSLFIGYCLPLMMKIPERMVRACTFEIGIHNTAIALTIAISVLDNVTIAIPAGIYSIVMYVFATIFGWMISRQKVNYRPNRHLPNL</sequence>
<dbReference type="InterPro" id="IPR004710">
    <property type="entry name" value="Bilac:Na_transpt"/>
</dbReference>
<evidence type="ECO:0000256" key="5">
    <source>
        <dbReference type="SAM" id="Phobius"/>
    </source>
</evidence>
<comment type="caution">
    <text evidence="6">The sequence shown here is derived from an EMBL/GenBank/DDBJ whole genome shotgun (WGS) entry which is preliminary data.</text>
</comment>
<dbReference type="EMBL" id="DYWX01000085">
    <property type="protein sequence ID" value="HJF28225.1"/>
    <property type="molecule type" value="Genomic_DNA"/>
</dbReference>
<feature type="transmembrane region" description="Helical" evidence="5">
    <location>
        <begin position="231"/>
        <end position="251"/>
    </location>
</feature>
<evidence type="ECO:0000256" key="4">
    <source>
        <dbReference type="ARBA" id="ARBA00023136"/>
    </source>
</evidence>
<gene>
    <name evidence="6" type="ORF">K8V79_08275</name>
</gene>
<evidence type="ECO:0000256" key="3">
    <source>
        <dbReference type="ARBA" id="ARBA00022989"/>
    </source>
</evidence>
<reference evidence="6" key="1">
    <citation type="journal article" date="2021" name="PeerJ">
        <title>Extensive microbial diversity within the chicken gut microbiome revealed by metagenomics and culture.</title>
        <authorList>
            <person name="Gilroy R."/>
            <person name="Ravi A."/>
            <person name="Getino M."/>
            <person name="Pursley I."/>
            <person name="Horton D.L."/>
            <person name="Alikhan N.F."/>
            <person name="Baker D."/>
            <person name="Gharbi K."/>
            <person name="Hall N."/>
            <person name="Watson M."/>
            <person name="Adriaenssens E.M."/>
            <person name="Foster-Nyarko E."/>
            <person name="Jarju S."/>
            <person name="Secka A."/>
            <person name="Antonio M."/>
            <person name="Oren A."/>
            <person name="Chaudhuri R.R."/>
            <person name="La Ragione R."/>
            <person name="Hildebrand F."/>
            <person name="Pallen M.J."/>
        </authorList>
    </citation>
    <scope>NUCLEOTIDE SEQUENCE</scope>
    <source>
        <strain evidence="6">CHK135-1449</strain>
    </source>
</reference>
<reference evidence="6" key="2">
    <citation type="submission" date="2021-09" db="EMBL/GenBank/DDBJ databases">
        <authorList>
            <person name="Gilroy R."/>
        </authorList>
    </citation>
    <scope>NUCLEOTIDE SEQUENCE</scope>
    <source>
        <strain evidence="6">CHK135-1449</strain>
    </source>
</reference>
<keyword evidence="4 5" id="KW-0472">Membrane</keyword>
<name>A0A9D2UT85_ACILW</name>
<comment type="subcellular location">
    <subcellularLocation>
        <location evidence="1">Membrane</location>
        <topology evidence="1">Multi-pass membrane protein</topology>
    </subcellularLocation>
</comment>
<organism evidence="6 7">
    <name type="scientific">Acinetobacter lwoffii</name>
    <dbReference type="NCBI Taxonomy" id="28090"/>
    <lineage>
        <taxon>Bacteria</taxon>
        <taxon>Pseudomonadati</taxon>
        <taxon>Pseudomonadota</taxon>
        <taxon>Gammaproteobacteria</taxon>
        <taxon>Moraxellales</taxon>
        <taxon>Moraxellaceae</taxon>
        <taxon>Acinetobacter</taxon>
    </lineage>
</organism>
<dbReference type="Gene3D" id="1.20.1530.20">
    <property type="match status" value="1"/>
</dbReference>
<keyword evidence="3 5" id="KW-1133">Transmembrane helix</keyword>
<evidence type="ECO:0000256" key="2">
    <source>
        <dbReference type="ARBA" id="ARBA00022692"/>
    </source>
</evidence>
<evidence type="ECO:0000256" key="1">
    <source>
        <dbReference type="ARBA" id="ARBA00004141"/>
    </source>
</evidence>
<feature type="transmembrane region" description="Helical" evidence="5">
    <location>
        <begin position="103"/>
        <end position="126"/>
    </location>
</feature>
<evidence type="ECO:0000313" key="6">
    <source>
        <dbReference type="EMBL" id="HJF28225.1"/>
    </source>
</evidence>
<dbReference type="Pfam" id="PF01758">
    <property type="entry name" value="SBF"/>
    <property type="match status" value="1"/>
</dbReference>
<feature type="transmembrane region" description="Helical" evidence="5">
    <location>
        <begin position="138"/>
        <end position="157"/>
    </location>
</feature>
<protein>
    <submittedName>
        <fullName evidence="6">Bile acid:sodium symporter family protein</fullName>
    </submittedName>
</protein>
<feature type="transmembrane region" description="Helical" evidence="5">
    <location>
        <begin position="257"/>
        <end position="280"/>
    </location>
</feature>
<feature type="transmembrane region" description="Helical" evidence="5">
    <location>
        <begin position="70"/>
        <end position="91"/>
    </location>
</feature>
<dbReference type="InterPro" id="IPR002657">
    <property type="entry name" value="BilAc:Na_symport/Acr3"/>
</dbReference>
<dbReference type="PANTHER" id="PTHR10361">
    <property type="entry name" value="SODIUM-BILE ACID COTRANSPORTER"/>
    <property type="match status" value="1"/>
</dbReference>
<dbReference type="Proteomes" id="UP000787156">
    <property type="component" value="Unassembled WGS sequence"/>
</dbReference>
<feature type="transmembrane region" description="Helical" evidence="5">
    <location>
        <begin position="169"/>
        <end position="187"/>
    </location>
</feature>
<evidence type="ECO:0000313" key="7">
    <source>
        <dbReference type="Proteomes" id="UP000787156"/>
    </source>
</evidence>
<dbReference type="GO" id="GO:0016020">
    <property type="term" value="C:membrane"/>
    <property type="evidence" value="ECO:0007669"/>
    <property type="project" value="UniProtKB-SubCell"/>
</dbReference>
<feature type="transmembrane region" description="Helical" evidence="5">
    <location>
        <begin position="39"/>
        <end position="64"/>
    </location>
</feature>
<keyword evidence="2 5" id="KW-0812">Transmembrane</keyword>
<dbReference type="InterPro" id="IPR038770">
    <property type="entry name" value="Na+/solute_symporter_sf"/>
</dbReference>
<proteinExistence type="predicted"/>
<dbReference type="AlphaFoldDB" id="A0A9D2UT85"/>